<sequence length="135" mass="14757">MNAEKYIGHWQLLPELCIYQNGDSPVSGSYVIRSKDGTIEFEVEWTDTSGADHRLSFGGSLDGQKHASDAPGISDVAYEKINDLTLDSTAFNGDTILMYARRIASSDGGLLAVSQSLYGENGDLTNFQVYRRKGV</sequence>
<dbReference type="Proteomes" id="UP000218767">
    <property type="component" value="Unassembled WGS sequence"/>
</dbReference>
<gene>
    <name evidence="1" type="ORF">COB20_12515</name>
</gene>
<dbReference type="AlphaFoldDB" id="A0A2A4X0K5"/>
<organism evidence="1 2">
    <name type="scientific">SAR86 cluster bacterium</name>
    <dbReference type="NCBI Taxonomy" id="2030880"/>
    <lineage>
        <taxon>Bacteria</taxon>
        <taxon>Pseudomonadati</taxon>
        <taxon>Pseudomonadota</taxon>
        <taxon>Gammaproteobacteria</taxon>
        <taxon>SAR86 cluster</taxon>
    </lineage>
</organism>
<dbReference type="EMBL" id="NVUL01000071">
    <property type="protein sequence ID" value="PCI75615.1"/>
    <property type="molecule type" value="Genomic_DNA"/>
</dbReference>
<evidence type="ECO:0000313" key="2">
    <source>
        <dbReference type="Proteomes" id="UP000218767"/>
    </source>
</evidence>
<reference evidence="2" key="1">
    <citation type="submission" date="2017-08" db="EMBL/GenBank/DDBJ databases">
        <title>A dynamic microbial community with high functional redundancy inhabits the cold, oxic subseafloor aquifer.</title>
        <authorList>
            <person name="Tully B.J."/>
            <person name="Wheat C.G."/>
            <person name="Glazer B.T."/>
            <person name="Huber J.A."/>
        </authorList>
    </citation>
    <scope>NUCLEOTIDE SEQUENCE [LARGE SCALE GENOMIC DNA]</scope>
</reference>
<evidence type="ECO:0000313" key="1">
    <source>
        <dbReference type="EMBL" id="PCI75615.1"/>
    </source>
</evidence>
<protein>
    <recommendedName>
        <fullName evidence="3">Lipocalin-like domain-containing protein</fullName>
    </recommendedName>
</protein>
<proteinExistence type="predicted"/>
<evidence type="ECO:0008006" key="3">
    <source>
        <dbReference type="Google" id="ProtNLM"/>
    </source>
</evidence>
<comment type="caution">
    <text evidence="1">The sequence shown here is derived from an EMBL/GenBank/DDBJ whole genome shotgun (WGS) entry which is preliminary data.</text>
</comment>
<name>A0A2A4X0K5_9GAMM</name>
<accession>A0A2A4X0K5</accession>